<evidence type="ECO:0000256" key="1">
    <source>
        <dbReference type="SAM" id="Phobius"/>
    </source>
</evidence>
<proteinExistence type="predicted"/>
<organism evidence="2 3">
    <name type="scientific">Microbacterium binotii</name>
    <dbReference type="NCBI Taxonomy" id="462710"/>
    <lineage>
        <taxon>Bacteria</taxon>
        <taxon>Bacillati</taxon>
        <taxon>Actinomycetota</taxon>
        <taxon>Actinomycetes</taxon>
        <taxon>Micrococcales</taxon>
        <taxon>Microbacteriaceae</taxon>
        <taxon>Microbacterium</taxon>
    </lineage>
</organism>
<keyword evidence="3" id="KW-1185">Reference proteome</keyword>
<comment type="caution">
    <text evidence="2">The sequence shown here is derived from an EMBL/GenBank/DDBJ whole genome shotgun (WGS) entry which is preliminary data.</text>
</comment>
<dbReference type="Proteomes" id="UP001500274">
    <property type="component" value="Unassembled WGS sequence"/>
</dbReference>
<name>A0ABP6BSM7_9MICO</name>
<protein>
    <recommendedName>
        <fullName evidence="4">DUF1328 domain-containing protein</fullName>
    </recommendedName>
</protein>
<keyword evidence="1" id="KW-0812">Transmembrane</keyword>
<gene>
    <name evidence="2" type="ORF">GCM10009862_24740</name>
</gene>
<keyword evidence="1" id="KW-0472">Membrane</keyword>
<feature type="transmembrane region" description="Helical" evidence="1">
    <location>
        <begin position="27"/>
        <end position="47"/>
    </location>
</feature>
<dbReference type="RefSeq" id="WP_243227324.1">
    <property type="nucleotide sequence ID" value="NZ_BAAARI010000015.1"/>
</dbReference>
<reference evidence="3" key="1">
    <citation type="journal article" date="2019" name="Int. J. Syst. Evol. Microbiol.">
        <title>The Global Catalogue of Microorganisms (GCM) 10K type strain sequencing project: providing services to taxonomists for standard genome sequencing and annotation.</title>
        <authorList>
            <consortium name="The Broad Institute Genomics Platform"/>
            <consortium name="The Broad Institute Genome Sequencing Center for Infectious Disease"/>
            <person name="Wu L."/>
            <person name="Ma J."/>
        </authorList>
    </citation>
    <scope>NUCLEOTIDE SEQUENCE [LARGE SCALE GENOMIC DNA]</scope>
    <source>
        <strain evidence="3">JCM 16365</strain>
    </source>
</reference>
<keyword evidence="1" id="KW-1133">Transmembrane helix</keyword>
<dbReference type="EMBL" id="BAAARI010000015">
    <property type="protein sequence ID" value="GAA2584735.1"/>
    <property type="molecule type" value="Genomic_DNA"/>
</dbReference>
<evidence type="ECO:0008006" key="4">
    <source>
        <dbReference type="Google" id="ProtNLM"/>
    </source>
</evidence>
<evidence type="ECO:0000313" key="2">
    <source>
        <dbReference type="EMBL" id="GAA2584735.1"/>
    </source>
</evidence>
<evidence type="ECO:0000313" key="3">
    <source>
        <dbReference type="Proteomes" id="UP001500274"/>
    </source>
</evidence>
<sequence>MYIVSLLLFLLGMFAFGISFSVPGFQAVIFVAGILLISAAMALPIHLRARAK</sequence>
<accession>A0ABP6BSM7</accession>